<comment type="similarity">
    <text evidence="8">Belongs to the sugar phosphate cyclases superfamily. Dehydroquinate synthase family.</text>
</comment>
<dbReference type="Gene3D" id="1.20.1090.10">
    <property type="entry name" value="Dehydroquinate synthase-like - alpha domain"/>
    <property type="match status" value="1"/>
</dbReference>
<evidence type="ECO:0000259" key="21">
    <source>
        <dbReference type="Pfam" id="PF01761"/>
    </source>
</evidence>
<dbReference type="Pfam" id="PF01761">
    <property type="entry name" value="DHQ_synthase"/>
    <property type="match status" value="1"/>
</dbReference>
<dbReference type="GO" id="GO:0008652">
    <property type="term" value="P:amino acid biosynthetic process"/>
    <property type="evidence" value="ECO:0007669"/>
    <property type="project" value="UniProtKB-KW"/>
</dbReference>
<evidence type="ECO:0000256" key="4">
    <source>
        <dbReference type="ARBA" id="ARBA00001947"/>
    </source>
</evidence>
<keyword evidence="19" id="KW-0170">Cobalt</keyword>
<evidence type="ECO:0000256" key="2">
    <source>
        <dbReference type="ARBA" id="ARBA00001911"/>
    </source>
</evidence>
<dbReference type="CDD" id="cd08195">
    <property type="entry name" value="DHQS"/>
    <property type="match status" value="1"/>
</dbReference>
<keyword evidence="14" id="KW-0547">Nucleotide-binding</keyword>
<evidence type="ECO:0000256" key="15">
    <source>
        <dbReference type="ARBA" id="ARBA00022833"/>
    </source>
</evidence>
<evidence type="ECO:0000256" key="7">
    <source>
        <dbReference type="ARBA" id="ARBA00004661"/>
    </source>
</evidence>
<organism evidence="23 24">
    <name type="scientific">Bergeyella zoohelcum</name>
    <dbReference type="NCBI Taxonomy" id="1015"/>
    <lineage>
        <taxon>Bacteria</taxon>
        <taxon>Pseudomonadati</taxon>
        <taxon>Bacteroidota</taxon>
        <taxon>Flavobacteriia</taxon>
        <taxon>Flavobacteriales</taxon>
        <taxon>Weeksellaceae</taxon>
        <taxon>Bergeyella</taxon>
    </lineage>
</organism>
<dbReference type="FunFam" id="3.40.50.1970:FF:000007">
    <property type="entry name" value="Pentafunctional AROM polypeptide"/>
    <property type="match status" value="1"/>
</dbReference>
<dbReference type="GO" id="GO:0005737">
    <property type="term" value="C:cytoplasm"/>
    <property type="evidence" value="ECO:0007669"/>
    <property type="project" value="UniProtKB-SubCell"/>
</dbReference>
<dbReference type="EC" id="4.2.3.4" evidence="9 20"/>
<evidence type="ECO:0000313" key="24">
    <source>
        <dbReference type="Proteomes" id="UP000255515"/>
    </source>
</evidence>
<comment type="subcellular location">
    <subcellularLocation>
        <location evidence="6">Cytoplasm</location>
    </subcellularLocation>
</comment>
<evidence type="ECO:0000256" key="14">
    <source>
        <dbReference type="ARBA" id="ARBA00022741"/>
    </source>
</evidence>
<evidence type="ECO:0000256" key="12">
    <source>
        <dbReference type="ARBA" id="ARBA00022605"/>
    </source>
</evidence>
<evidence type="ECO:0000256" key="20">
    <source>
        <dbReference type="NCBIfam" id="TIGR01357"/>
    </source>
</evidence>
<keyword evidence="13" id="KW-0479">Metal-binding</keyword>
<keyword evidence="11" id="KW-0963">Cytoplasm</keyword>
<evidence type="ECO:0000256" key="13">
    <source>
        <dbReference type="ARBA" id="ARBA00022723"/>
    </source>
</evidence>
<proteinExistence type="inferred from homology"/>
<evidence type="ECO:0000256" key="17">
    <source>
        <dbReference type="ARBA" id="ARBA00023141"/>
    </source>
</evidence>
<evidence type="ECO:0000256" key="18">
    <source>
        <dbReference type="ARBA" id="ARBA00023239"/>
    </source>
</evidence>
<name>A0A376C1G8_9FLAO</name>
<comment type="cofactor">
    <cofactor evidence="3">
        <name>Co(2+)</name>
        <dbReference type="ChEBI" id="CHEBI:48828"/>
    </cofactor>
</comment>
<keyword evidence="17" id="KW-0057">Aromatic amino acid biosynthesis</keyword>
<keyword evidence="16" id="KW-0520">NAD</keyword>
<dbReference type="NCBIfam" id="TIGR01357">
    <property type="entry name" value="aroB"/>
    <property type="match status" value="1"/>
</dbReference>
<sequence>MAFLDASFTMLNDWVRERNPSKIFILVDENTHTHCLPLFLGNLETTAPFEILEIEAGEEMKNITSATMLWEILLEYEADRNAILVNLGGGVVTDLGGFVASTYKRGIDFLQIPTSLLAMVDASIGGKTGIDLGGAKNMVGTFTLPKGVFVHPDFLQTLPHEELMSGFAEMLKHGLIADALHWKTLVTISELNYENLAPLISDSVHIKKAIVERDPTEKGERKLLNFGHTIGHAIESLHLINEQPILHGFAVAMGMYWEAKLANNAHILPDEDFAEIQNQLVKFYPFIQEMNYTLEMLLPFIKLDKKNDAKGIGFVALESIGGANYHWNLSEEELKRLWK</sequence>
<protein>
    <recommendedName>
        <fullName evidence="10 20">3-dehydroquinate synthase</fullName>
        <ecNumber evidence="9 20">4.2.3.4</ecNumber>
    </recommendedName>
</protein>
<dbReference type="EMBL" id="UFTJ01000002">
    <property type="protein sequence ID" value="SSZ55922.1"/>
    <property type="molecule type" value="Genomic_DNA"/>
</dbReference>
<feature type="domain" description="3-dehydroquinate synthase C-terminal" evidence="22">
    <location>
        <begin position="166"/>
        <end position="307"/>
    </location>
</feature>
<comment type="cofactor">
    <cofactor evidence="4">
        <name>Zn(2+)</name>
        <dbReference type="ChEBI" id="CHEBI:29105"/>
    </cofactor>
</comment>
<dbReference type="InterPro" id="IPR016037">
    <property type="entry name" value="DHQ_synth_AroB"/>
</dbReference>
<evidence type="ECO:0000256" key="16">
    <source>
        <dbReference type="ARBA" id="ARBA00023027"/>
    </source>
</evidence>
<feature type="domain" description="3-dehydroquinate synthase N-terminal" evidence="21">
    <location>
        <begin position="52"/>
        <end position="164"/>
    </location>
</feature>
<dbReference type="Proteomes" id="UP000255515">
    <property type="component" value="Unassembled WGS sequence"/>
</dbReference>
<dbReference type="GO" id="GO:0003856">
    <property type="term" value="F:3-dehydroquinate synthase activity"/>
    <property type="evidence" value="ECO:0007669"/>
    <property type="project" value="UniProtKB-UniRule"/>
</dbReference>
<evidence type="ECO:0000256" key="8">
    <source>
        <dbReference type="ARBA" id="ARBA00005412"/>
    </source>
</evidence>
<dbReference type="GO" id="GO:0009073">
    <property type="term" value="P:aromatic amino acid family biosynthetic process"/>
    <property type="evidence" value="ECO:0007669"/>
    <property type="project" value="UniProtKB-KW"/>
</dbReference>
<dbReference type="PIRSF" id="PIRSF001455">
    <property type="entry name" value="DHQ_synth"/>
    <property type="match status" value="1"/>
</dbReference>
<keyword evidence="18 23" id="KW-0456">Lyase</keyword>
<comment type="pathway">
    <text evidence="7">Metabolic intermediate biosynthesis; chorismate biosynthesis; chorismate from D-erythrose 4-phosphate and phosphoenolpyruvate: step 2/7.</text>
</comment>
<evidence type="ECO:0000256" key="19">
    <source>
        <dbReference type="ARBA" id="ARBA00023285"/>
    </source>
</evidence>
<dbReference type="InterPro" id="IPR050071">
    <property type="entry name" value="Dehydroquinate_synthase"/>
</dbReference>
<dbReference type="Pfam" id="PF24621">
    <property type="entry name" value="DHQS_C"/>
    <property type="match status" value="1"/>
</dbReference>
<accession>A0A376C1G8</accession>
<dbReference type="InterPro" id="IPR056179">
    <property type="entry name" value="DHQS_C"/>
</dbReference>
<dbReference type="RefSeq" id="WP_002688688.1">
    <property type="nucleotide sequence ID" value="NZ_UFTJ01000002.1"/>
</dbReference>
<gene>
    <name evidence="23" type="primary">aroB</name>
    <name evidence="23" type="ORF">NCTC11661_01321</name>
</gene>
<dbReference type="AlphaFoldDB" id="A0A376C1G8"/>
<comment type="catalytic activity">
    <reaction evidence="1">
        <text>7-phospho-2-dehydro-3-deoxy-D-arabino-heptonate = 3-dehydroquinate + phosphate</text>
        <dbReference type="Rhea" id="RHEA:21968"/>
        <dbReference type="ChEBI" id="CHEBI:32364"/>
        <dbReference type="ChEBI" id="CHEBI:43474"/>
        <dbReference type="ChEBI" id="CHEBI:58394"/>
        <dbReference type="EC" id="4.2.3.4"/>
    </reaction>
</comment>
<evidence type="ECO:0000256" key="1">
    <source>
        <dbReference type="ARBA" id="ARBA00001393"/>
    </source>
</evidence>
<evidence type="ECO:0000256" key="6">
    <source>
        <dbReference type="ARBA" id="ARBA00004496"/>
    </source>
</evidence>
<evidence type="ECO:0000259" key="22">
    <source>
        <dbReference type="Pfam" id="PF24621"/>
    </source>
</evidence>
<dbReference type="InterPro" id="IPR030960">
    <property type="entry name" value="DHQS/DOIS_N"/>
</dbReference>
<comment type="function">
    <text evidence="5">Catalyzes the conversion of 3-deoxy-D-arabino-heptulosonate 7-phosphate (DAHP) to dehydroquinate (DHQ).</text>
</comment>
<evidence type="ECO:0000256" key="5">
    <source>
        <dbReference type="ARBA" id="ARBA00003485"/>
    </source>
</evidence>
<dbReference type="SUPFAM" id="SSF56796">
    <property type="entry name" value="Dehydroquinate synthase-like"/>
    <property type="match status" value="1"/>
</dbReference>
<dbReference type="InterPro" id="IPR030963">
    <property type="entry name" value="DHQ_synth_fam"/>
</dbReference>
<evidence type="ECO:0000256" key="3">
    <source>
        <dbReference type="ARBA" id="ARBA00001941"/>
    </source>
</evidence>
<evidence type="ECO:0000256" key="10">
    <source>
        <dbReference type="ARBA" id="ARBA00017684"/>
    </source>
</evidence>
<dbReference type="GO" id="GO:0046872">
    <property type="term" value="F:metal ion binding"/>
    <property type="evidence" value="ECO:0007669"/>
    <property type="project" value="UniProtKB-KW"/>
</dbReference>
<dbReference type="PANTHER" id="PTHR43622:SF7">
    <property type="entry name" value="3-DEHYDROQUINATE SYNTHASE, CHLOROPLASTIC"/>
    <property type="match status" value="1"/>
</dbReference>
<dbReference type="GO" id="GO:0000166">
    <property type="term" value="F:nucleotide binding"/>
    <property type="evidence" value="ECO:0007669"/>
    <property type="project" value="UniProtKB-KW"/>
</dbReference>
<evidence type="ECO:0000256" key="11">
    <source>
        <dbReference type="ARBA" id="ARBA00022490"/>
    </source>
</evidence>
<dbReference type="GO" id="GO:0009423">
    <property type="term" value="P:chorismate biosynthetic process"/>
    <property type="evidence" value="ECO:0007669"/>
    <property type="project" value="UniProtKB-UniRule"/>
</dbReference>
<evidence type="ECO:0000313" key="23">
    <source>
        <dbReference type="EMBL" id="SSZ55922.1"/>
    </source>
</evidence>
<dbReference type="Gene3D" id="3.40.50.1970">
    <property type="match status" value="1"/>
</dbReference>
<reference evidence="23 24" key="1">
    <citation type="submission" date="2018-06" db="EMBL/GenBank/DDBJ databases">
        <authorList>
            <consortium name="Pathogen Informatics"/>
            <person name="Doyle S."/>
        </authorList>
    </citation>
    <scope>NUCLEOTIDE SEQUENCE [LARGE SCALE GENOMIC DNA]</scope>
    <source>
        <strain evidence="23 24">NCTC11661</strain>
    </source>
</reference>
<dbReference type="PANTHER" id="PTHR43622">
    <property type="entry name" value="3-DEHYDROQUINATE SYNTHASE"/>
    <property type="match status" value="1"/>
</dbReference>
<comment type="cofactor">
    <cofactor evidence="2">
        <name>NAD(+)</name>
        <dbReference type="ChEBI" id="CHEBI:57540"/>
    </cofactor>
</comment>
<keyword evidence="12" id="KW-0028">Amino-acid biosynthesis</keyword>
<keyword evidence="15" id="KW-0862">Zinc</keyword>
<evidence type="ECO:0000256" key="9">
    <source>
        <dbReference type="ARBA" id="ARBA00013031"/>
    </source>
</evidence>